<evidence type="ECO:0000256" key="1">
    <source>
        <dbReference type="SAM" id="Phobius"/>
    </source>
</evidence>
<feature type="transmembrane region" description="Helical" evidence="1">
    <location>
        <begin position="103"/>
        <end position="126"/>
    </location>
</feature>
<dbReference type="RefSeq" id="WP_183255523.1">
    <property type="nucleotide sequence ID" value="NZ_BAAAFF010000001.1"/>
</dbReference>
<dbReference type="Proteomes" id="UP000566663">
    <property type="component" value="Unassembled WGS sequence"/>
</dbReference>
<proteinExistence type="predicted"/>
<dbReference type="AlphaFoldDB" id="A0A7W8HZN2"/>
<gene>
    <name evidence="2" type="ORF">HNQ67_002327</name>
</gene>
<sequence length="402" mass="43056">MNRWQFLLRRLGRKLWVRASLYALLGVMTAIAATLATGIVPEDFATRFGGDSVVSVLTILASSMLAVATFSLGAMVTAYTSVSQQATPRVAELITGDATTQKSLSTFVGAFLYAIVGVTAINAGYYGAEGRAVVFVITLVIVGLVAFRLLAWVSRLSSLARVGHMIERVEGLTREAMAQRIGDRHHPSGPLDGPSFIIASEQTGYVQNVDRDHLQGIAETADVMIEVVAGPGKLVRRGDTLIRTSGGIEDLEGVRAAFAIGPTRSFEQDPRYGLVVLGEIAGKALSPGVNDPGTAVQVIVTGLRLMEEWDRDPAGARVVHDRLLVQPIEEADLLDDLFGSSARYGAGDFVVATRLQTVLRSLGDLPGRVGPAARDYARDARSRSMKALAEGADRKRFSTAFR</sequence>
<keyword evidence="1" id="KW-0812">Transmembrane</keyword>
<dbReference type="Pfam" id="PF10011">
    <property type="entry name" value="DUF2254"/>
    <property type="match status" value="1"/>
</dbReference>
<organism evidence="2 3">
    <name type="scientific">Brevundimonas basaltis</name>
    <dbReference type="NCBI Taxonomy" id="472166"/>
    <lineage>
        <taxon>Bacteria</taxon>
        <taxon>Pseudomonadati</taxon>
        <taxon>Pseudomonadota</taxon>
        <taxon>Alphaproteobacteria</taxon>
        <taxon>Caulobacterales</taxon>
        <taxon>Caulobacteraceae</taxon>
        <taxon>Brevundimonas</taxon>
    </lineage>
</organism>
<evidence type="ECO:0000313" key="2">
    <source>
        <dbReference type="EMBL" id="MBB5292803.1"/>
    </source>
</evidence>
<dbReference type="EMBL" id="JACHFZ010000004">
    <property type="protein sequence ID" value="MBB5292803.1"/>
    <property type="molecule type" value="Genomic_DNA"/>
</dbReference>
<feature type="transmembrane region" description="Helical" evidence="1">
    <location>
        <begin position="132"/>
        <end position="151"/>
    </location>
</feature>
<feature type="transmembrane region" description="Helical" evidence="1">
    <location>
        <begin position="21"/>
        <end position="41"/>
    </location>
</feature>
<name>A0A7W8HZN2_9CAUL</name>
<keyword evidence="1" id="KW-0472">Membrane</keyword>
<dbReference type="InterPro" id="IPR018723">
    <property type="entry name" value="DUF2254_membrane"/>
</dbReference>
<comment type="caution">
    <text evidence="2">The sequence shown here is derived from an EMBL/GenBank/DDBJ whole genome shotgun (WGS) entry which is preliminary data.</text>
</comment>
<feature type="transmembrane region" description="Helical" evidence="1">
    <location>
        <begin position="53"/>
        <end position="82"/>
    </location>
</feature>
<keyword evidence="1" id="KW-1133">Transmembrane helix</keyword>
<reference evidence="2 3" key="1">
    <citation type="submission" date="2020-08" db="EMBL/GenBank/DDBJ databases">
        <title>Genomic Encyclopedia of Type Strains, Phase IV (KMG-IV): sequencing the most valuable type-strain genomes for metagenomic binning, comparative biology and taxonomic classification.</title>
        <authorList>
            <person name="Goeker M."/>
        </authorList>
    </citation>
    <scope>NUCLEOTIDE SEQUENCE [LARGE SCALE GENOMIC DNA]</scope>
    <source>
        <strain evidence="2 3">DSM 25335</strain>
    </source>
</reference>
<keyword evidence="3" id="KW-1185">Reference proteome</keyword>
<evidence type="ECO:0000313" key="3">
    <source>
        <dbReference type="Proteomes" id="UP000566663"/>
    </source>
</evidence>
<accession>A0A7W8HZN2</accession>
<protein>
    <submittedName>
        <fullName evidence="2">Putative membrane protein</fullName>
    </submittedName>
</protein>